<gene>
    <name evidence="2" type="ORF">RFN57_24615</name>
</gene>
<dbReference type="RefSeq" id="WP_191846688.1">
    <property type="nucleotide sequence ID" value="NZ_BMUO01000004.1"/>
</dbReference>
<dbReference type="Proteomes" id="UP001353952">
    <property type="component" value="Unassembled WGS sequence"/>
</dbReference>
<proteinExistence type="predicted"/>
<dbReference type="PROSITE" id="PS50234">
    <property type="entry name" value="VWFA"/>
    <property type="match status" value="1"/>
</dbReference>
<keyword evidence="3" id="KW-1185">Reference proteome</keyword>
<evidence type="ECO:0000313" key="3">
    <source>
        <dbReference type="Proteomes" id="UP001353952"/>
    </source>
</evidence>
<reference evidence="2 3" key="1">
    <citation type="submission" date="2024-01" db="EMBL/GenBank/DDBJ databases">
        <title>Genome analysis.</title>
        <authorList>
            <person name="Zhang K."/>
        </authorList>
    </citation>
    <scope>NUCLEOTIDE SEQUENCE [LARGE SCALE GENOMIC DNA]</scope>
    <source>
        <strain evidence="2 3">CGMCC 4.1753</strain>
    </source>
</reference>
<dbReference type="InterPro" id="IPR002035">
    <property type="entry name" value="VWF_A"/>
</dbReference>
<dbReference type="EMBL" id="JAYXNZ010000002">
    <property type="protein sequence ID" value="MEC7055441.1"/>
    <property type="molecule type" value="Genomic_DNA"/>
</dbReference>
<dbReference type="InterPro" id="IPR036465">
    <property type="entry name" value="vWFA_dom_sf"/>
</dbReference>
<protein>
    <recommendedName>
        <fullName evidence="1">VWFA domain-containing protein</fullName>
    </recommendedName>
</protein>
<comment type="caution">
    <text evidence="2">The sequence shown here is derived from an EMBL/GenBank/DDBJ whole genome shotgun (WGS) entry which is preliminary data.</text>
</comment>
<evidence type="ECO:0000313" key="2">
    <source>
        <dbReference type="EMBL" id="MEC7055441.1"/>
    </source>
</evidence>
<sequence length="226" mass="23896">MAETLGQLLPVYVLADESGSMSSYVGDLNEGMKSLHVALLGEPMAAAKVRFTVLGFSNSVVEHLVLADLRSENELPRLSAGGGTNYDAAFAALLERIPQDVQTLKSQGYKVLRPAVFFLSDGQPTCGEEWRQTHSRLTDRGVTGAAPNVIAFGIGGARAETILAVATEQKFAFISIPGAQLGDAIAKFFTALTKSVVESANALAAGQQAELAVEKPEGFRLAIDEV</sequence>
<name>A0ABU6M1R6_9ACTN</name>
<dbReference type="SUPFAM" id="SSF53300">
    <property type="entry name" value="vWA-like"/>
    <property type="match status" value="1"/>
</dbReference>
<evidence type="ECO:0000259" key="1">
    <source>
        <dbReference type="PROSITE" id="PS50234"/>
    </source>
</evidence>
<feature type="domain" description="VWFA" evidence="1">
    <location>
        <begin position="10"/>
        <end position="192"/>
    </location>
</feature>
<dbReference type="Gene3D" id="3.40.50.410">
    <property type="entry name" value="von Willebrand factor, type A domain"/>
    <property type="match status" value="1"/>
</dbReference>
<organism evidence="2 3">
    <name type="scientific">Streptomyces violaceochromogenes</name>
    <dbReference type="NCBI Taxonomy" id="67377"/>
    <lineage>
        <taxon>Bacteria</taxon>
        <taxon>Bacillati</taxon>
        <taxon>Actinomycetota</taxon>
        <taxon>Actinomycetes</taxon>
        <taxon>Kitasatosporales</taxon>
        <taxon>Streptomycetaceae</taxon>
        <taxon>Streptomyces</taxon>
    </lineage>
</organism>
<accession>A0ABU6M1R6</accession>